<dbReference type="PANTHER" id="PTHR11200:SF275">
    <property type="entry name" value="LD06095P"/>
    <property type="match status" value="1"/>
</dbReference>
<feature type="compositionally biased region" description="Basic and acidic residues" evidence="1">
    <location>
        <begin position="123"/>
        <end position="148"/>
    </location>
</feature>
<accession>A0A9W7KW55</accession>
<reference evidence="4" key="1">
    <citation type="journal article" date="2023" name="Commun. Biol.">
        <title>Genome analysis of Parmales, the sister group of diatoms, reveals the evolutionary specialization of diatoms from phago-mixotrophs to photoautotrophs.</title>
        <authorList>
            <person name="Ban H."/>
            <person name="Sato S."/>
            <person name="Yoshikawa S."/>
            <person name="Yamada K."/>
            <person name="Nakamura Y."/>
            <person name="Ichinomiya M."/>
            <person name="Sato N."/>
            <person name="Blanc-Mathieu R."/>
            <person name="Endo H."/>
            <person name="Kuwata A."/>
            <person name="Ogata H."/>
        </authorList>
    </citation>
    <scope>NUCLEOTIDE SEQUENCE [LARGE SCALE GENOMIC DNA]</scope>
    <source>
        <strain evidence="4">NIES 3700</strain>
    </source>
</reference>
<dbReference type="InterPro" id="IPR000300">
    <property type="entry name" value="IPPc"/>
</dbReference>
<dbReference type="InterPro" id="IPR036691">
    <property type="entry name" value="Endo/exonu/phosph_ase_sf"/>
</dbReference>
<dbReference type="OrthoDB" id="2248459at2759"/>
<feature type="compositionally biased region" description="Basic and acidic residues" evidence="1">
    <location>
        <begin position="214"/>
        <end position="224"/>
    </location>
</feature>
<keyword evidence="4" id="KW-1185">Reference proteome</keyword>
<feature type="compositionally biased region" description="Low complexity" evidence="1">
    <location>
        <begin position="187"/>
        <end position="210"/>
    </location>
</feature>
<feature type="compositionally biased region" description="Acidic residues" evidence="1">
    <location>
        <begin position="225"/>
        <end position="234"/>
    </location>
</feature>
<feature type="domain" description="Inositol polyphosphate-related phosphatase" evidence="2">
    <location>
        <begin position="288"/>
        <end position="590"/>
    </location>
</feature>
<name>A0A9W7KW55_9STRA</name>
<feature type="region of interest" description="Disordered" evidence="1">
    <location>
        <begin position="185"/>
        <end position="234"/>
    </location>
</feature>
<comment type="caution">
    <text evidence="3">The sequence shown here is derived from an EMBL/GenBank/DDBJ whole genome shotgun (WGS) entry which is preliminary data.</text>
</comment>
<gene>
    <name evidence="3" type="ORF">TrLO_g4360</name>
</gene>
<dbReference type="GO" id="GO:0004439">
    <property type="term" value="F:phosphatidylinositol-4,5-bisphosphate 5-phosphatase activity"/>
    <property type="evidence" value="ECO:0007669"/>
    <property type="project" value="TreeGrafter"/>
</dbReference>
<feature type="region of interest" description="Disordered" evidence="1">
    <location>
        <begin position="120"/>
        <end position="152"/>
    </location>
</feature>
<feature type="compositionally biased region" description="Low complexity" evidence="1">
    <location>
        <begin position="9"/>
        <end position="24"/>
    </location>
</feature>
<dbReference type="PANTHER" id="PTHR11200">
    <property type="entry name" value="INOSITOL 5-PHOSPHATASE"/>
    <property type="match status" value="1"/>
</dbReference>
<feature type="compositionally biased region" description="Polar residues" evidence="1">
    <location>
        <begin position="29"/>
        <end position="43"/>
    </location>
</feature>
<feature type="region of interest" description="Disordered" evidence="1">
    <location>
        <begin position="74"/>
        <end position="104"/>
    </location>
</feature>
<dbReference type="SMART" id="SM00128">
    <property type="entry name" value="IPPc"/>
    <property type="match status" value="1"/>
</dbReference>
<dbReference type="AlphaFoldDB" id="A0A9W7KW55"/>
<dbReference type="InterPro" id="IPR046985">
    <property type="entry name" value="IP5"/>
</dbReference>
<dbReference type="Pfam" id="PF22669">
    <property type="entry name" value="Exo_endo_phos2"/>
    <property type="match status" value="1"/>
</dbReference>
<feature type="region of interest" description="Disordered" evidence="1">
    <location>
        <begin position="1"/>
        <end position="43"/>
    </location>
</feature>
<dbReference type="SUPFAM" id="SSF56219">
    <property type="entry name" value="DNase I-like"/>
    <property type="match status" value="1"/>
</dbReference>
<evidence type="ECO:0000259" key="2">
    <source>
        <dbReference type="SMART" id="SM00128"/>
    </source>
</evidence>
<organism evidence="3 4">
    <name type="scientific">Triparma laevis f. longispina</name>
    <dbReference type="NCBI Taxonomy" id="1714387"/>
    <lineage>
        <taxon>Eukaryota</taxon>
        <taxon>Sar</taxon>
        <taxon>Stramenopiles</taxon>
        <taxon>Ochrophyta</taxon>
        <taxon>Bolidophyceae</taxon>
        <taxon>Parmales</taxon>
        <taxon>Triparmaceae</taxon>
        <taxon>Triparma</taxon>
    </lineage>
</organism>
<proteinExistence type="predicted"/>
<dbReference type="GO" id="GO:0046856">
    <property type="term" value="P:phosphatidylinositol dephosphorylation"/>
    <property type="evidence" value="ECO:0007669"/>
    <property type="project" value="InterPro"/>
</dbReference>
<evidence type="ECO:0000313" key="3">
    <source>
        <dbReference type="EMBL" id="GMI13907.1"/>
    </source>
</evidence>
<evidence type="ECO:0000256" key="1">
    <source>
        <dbReference type="SAM" id="MobiDB-lite"/>
    </source>
</evidence>
<protein>
    <recommendedName>
        <fullName evidence="2">Inositol polyphosphate-related phosphatase domain-containing protein</fullName>
    </recommendedName>
</protein>
<dbReference type="Proteomes" id="UP001165122">
    <property type="component" value="Unassembled WGS sequence"/>
</dbReference>
<sequence>MESQDIDTSSSPSSPLKSSNPSKPFVDKTNLNTSPKTSSYIKQSLSSAKTINLDPTKGTDWKVAIEQAKAYKSFKKQQSLKSKERLNKEYTPNTKAKKDDESLQRYREWKEQQKKKVLGSVIAEKKEKLKKERSPLKEKPETPAKEEQVNSAIVGKDFSFSTSASANFLSAMMNVEAAISPIKMEESSPPISPVKSPKKSSPSLSAKVSSDLLGVDKDAGKNFSDDDDSDEDNDIVESSNALLASIRDGSIEEKQAWPEALTDKLVDGAIGALPKEDAGVLQGVKDNGKVLVRVITWNQQAKKPPSTEDLRKALFRENKYHIIVVGTEECENSIAKSIVVHSKKNWEEAVVDACGDKYIKLRSHTLQATHNMVMVHRALLPLLSQTNSLAIATGHNVGVISKQQLGNKGGIGISFCLGKTSFLFINAHLAAHQNASEKRNEEFERISREVVQGLKPNGGDFDCAFWAGDMNYRINGTRQVVDVLLAKEMHDVMIHNDQLSVAMQTNPVFEGYAEGPLNFKPTYKFDKGSDNYDTSKKKRIPSWTDRILWKKQADPDAIKVLSYASANDIKTSDHRPVYGSFECKLKGAGENDFLAGGGAGAGAGAEGDHEIGLAKSQVCSVM</sequence>
<dbReference type="Gene3D" id="3.60.10.10">
    <property type="entry name" value="Endonuclease/exonuclease/phosphatase"/>
    <property type="match status" value="1"/>
</dbReference>
<evidence type="ECO:0000313" key="4">
    <source>
        <dbReference type="Proteomes" id="UP001165122"/>
    </source>
</evidence>
<dbReference type="EMBL" id="BRXW01000203">
    <property type="protein sequence ID" value="GMI13907.1"/>
    <property type="molecule type" value="Genomic_DNA"/>
</dbReference>